<keyword evidence="8" id="KW-1185">Reference proteome</keyword>
<evidence type="ECO:0000313" key="7">
    <source>
        <dbReference type="EMBL" id="CAK8672354.1"/>
    </source>
</evidence>
<accession>A0ABP0EY06</accession>
<keyword evidence="5 6" id="KW-0472">Membrane</keyword>
<feature type="transmembrane region" description="Helical" evidence="6">
    <location>
        <begin position="41"/>
        <end position="61"/>
    </location>
</feature>
<dbReference type="Pfam" id="PF04103">
    <property type="entry name" value="CD20"/>
    <property type="match status" value="1"/>
</dbReference>
<evidence type="ECO:0000256" key="4">
    <source>
        <dbReference type="ARBA" id="ARBA00022989"/>
    </source>
</evidence>
<proteinExistence type="inferred from homology"/>
<dbReference type="EMBL" id="CAWYQH010000001">
    <property type="protein sequence ID" value="CAK8672354.1"/>
    <property type="molecule type" value="Genomic_DNA"/>
</dbReference>
<evidence type="ECO:0000256" key="3">
    <source>
        <dbReference type="ARBA" id="ARBA00022692"/>
    </source>
</evidence>
<dbReference type="InterPro" id="IPR007237">
    <property type="entry name" value="CD20-like"/>
</dbReference>
<organism evidence="7 8">
    <name type="scientific">Clavelina lepadiformis</name>
    <name type="common">Light-bulb sea squirt</name>
    <name type="synonym">Ascidia lepadiformis</name>
    <dbReference type="NCBI Taxonomy" id="159417"/>
    <lineage>
        <taxon>Eukaryota</taxon>
        <taxon>Metazoa</taxon>
        <taxon>Chordata</taxon>
        <taxon>Tunicata</taxon>
        <taxon>Ascidiacea</taxon>
        <taxon>Aplousobranchia</taxon>
        <taxon>Clavelinidae</taxon>
        <taxon>Clavelina</taxon>
    </lineage>
</organism>
<gene>
    <name evidence="7" type="ORF">CVLEPA_LOCUS1309</name>
</gene>
<dbReference type="PANTHER" id="PTHR23320:SF165">
    <property type="entry name" value="MARVEL DOMAIN-CONTAINING PROTEIN"/>
    <property type="match status" value="1"/>
</dbReference>
<dbReference type="PANTHER" id="PTHR23320">
    <property type="entry name" value="MEMBRANE-SPANNING 4-DOMAINS SUBFAMILY A MS4A -RELATED"/>
    <property type="match status" value="1"/>
</dbReference>
<keyword evidence="3 6" id="KW-0812">Transmembrane</keyword>
<protein>
    <submittedName>
        <fullName evidence="7">Uncharacterized protein</fullName>
    </submittedName>
</protein>
<evidence type="ECO:0000256" key="2">
    <source>
        <dbReference type="ARBA" id="ARBA00009565"/>
    </source>
</evidence>
<keyword evidence="4 6" id="KW-1133">Transmembrane helix</keyword>
<reference evidence="7 8" key="1">
    <citation type="submission" date="2024-02" db="EMBL/GenBank/DDBJ databases">
        <authorList>
            <person name="Daric V."/>
            <person name="Darras S."/>
        </authorList>
    </citation>
    <scope>NUCLEOTIDE SEQUENCE [LARGE SCALE GENOMIC DNA]</scope>
</reference>
<evidence type="ECO:0000256" key="6">
    <source>
        <dbReference type="SAM" id="Phobius"/>
    </source>
</evidence>
<feature type="transmembrane region" description="Helical" evidence="6">
    <location>
        <begin position="68"/>
        <end position="90"/>
    </location>
</feature>
<evidence type="ECO:0000256" key="5">
    <source>
        <dbReference type="ARBA" id="ARBA00023136"/>
    </source>
</evidence>
<dbReference type="InterPro" id="IPR030417">
    <property type="entry name" value="MS4A"/>
</dbReference>
<feature type="transmembrane region" description="Helical" evidence="6">
    <location>
        <begin position="102"/>
        <end position="127"/>
    </location>
</feature>
<sequence length="254" mass="26881">MEFKTCLFRTLQTTVGIFENLLRITSCESSLFSTLPGRFQIIQLALAILSIVFQISITSLASRYSDGFAYVAPGIWVGAFFMVSGILGVISGKRSTSCPIVAALVMTILSALAATAMLGLEIAAAVINIEATPTGLHSMQCIISFTALVVSVIQSTYCCATTPCCASHQEPQGNFKRTANLGQMLTTVMPGQPTVFGYPGQLAAVMESGQSPYVFQAVNTATTATSYVPVIAINPQQPMTAVNIISPPVHQVAQ</sequence>
<name>A0ABP0EY06_CLALP</name>
<comment type="similarity">
    <text evidence="2">Belongs to the MS4A family.</text>
</comment>
<comment type="caution">
    <text evidence="7">The sequence shown here is derived from an EMBL/GenBank/DDBJ whole genome shotgun (WGS) entry which is preliminary data.</text>
</comment>
<evidence type="ECO:0000313" key="8">
    <source>
        <dbReference type="Proteomes" id="UP001642483"/>
    </source>
</evidence>
<dbReference type="Proteomes" id="UP001642483">
    <property type="component" value="Unassembled WGS sequence"/>
</dbReference>
<evidence type="ECO:0000256" key="1">
    <source>
        <dbReference type="ARBA" id="ARBA00004141"/>
    </source>
</evidence>
<comment type="subcellular location">
    <subcellularLocation>
        <location evidence="1">Membrane</location>
        <topology evidence="1">Multi-pass membrane protein</topology>
    </subcellularLocation>
</comment>